<evidence type="ECO:0000313" key="2">
    <source>
        <dbReference type="Proteomes" id="UP000228380"/>
    </source>
</evidence>
<dbReference type="OrthoDB" id="1899291at2759"/>
<evidence type="ECO:0000313" key="3">
    <source>
        <dbReference type="RefSeq" id="XP_008786890.2"/>
    </source>
</evidence>
<dbReference type="KEGG" id="pda:103705071"/>
<name>A0A8B7BWN1_PHODC</name>
<dbReference type="GeneID" id="103705071"/>
<sequence>MVGEGRGSWNREQGYRYKEGGSRAQKSWRPPHHPGKIVESGSESPSVPLWEKKFCTRVGAIPWKRFCENKKFIGMYKNVLQWDDSAALEAFQNAKARFYAEYNGLPYNIPLPDPDMYIDEVDQDAVIDPEMVADLEKPPPAHADEDNTATNGWDSFIFTNQPVPASGWGDTEDPVPSNEKTGEFSANWDAYIEQIKPSGWGDAAEPYSSSWDMKNDSGNAWGYSGGGWGKGIAQENPLVAGSYNYWRNSWETWENRNSDPNRRNGRKRDGGGRFGSRFTKPKYQVDGYQSNSRWSDCRGRNRADYPYQKTVYAKQPLAMYQ</sequence>
<accession>A0A8B7BWN1</accession>
<dbReference type="PANTHER" id="PTHR34567">
    <property type="entry name" value="FK506-BINDING-LIKE PROTEIN"/>
    <property type="match status" value="1"/>
</dbReference>
<dbReference type="Proteomes" id="UP000228380">
    <property type="component" value="Chromosome 12"/>
</dbReference>
<feature type="compositionally biased region" description="Basic and acidic residues" evidence="1">
    <location>
        <begin position="254"/>
        <end position="271"/>
    </location>
</feature>
<reference evidence="3" key="2">
    <citation type="submission" date="2025-08" db="UniProtKB">
        <authorList>
            <consortium name="RefSeq"/>
        </authorList>
    </citation>
    <scope>IDENTIFICATION</scope>
    <source>
        <tissue evidence="3">Young leaves</tissue>
    </source>
</reference>
<proteinExistence type="predicted"/>
<organism evidence="2 3">
    <name type="scientific">Phoenix dactylifera</name>
    <name type="common">Date palm</name>
    <dbReference type="NCBI Taxonomy" id="42345"/>
    <lineage>
        <taxon>Eukaryota</taxon>
        <taxon>Viridiplantae</taxon>
        <taxon>Streptophyta</taxon>
        <taxon>Embryophyta</taxon>
        <taxon>Tracheophyta</taxon>
        <taxon>Spermatophyta</taxon>
        <taxon>Magnoliopsida</taxon>
        <taxon>Liliopsida</taxon>
        <taxon>Arecaceae</taxon>
        <taxon>Coryphoideae</taxon>
        <taxon>Phoeniceae</taxon>
        <taxon>Phoenix</taxon>
    </lineage>
</organism>
<dbReference type="RefSeq" id="XP_008786890.2">
    <property type="nucleotide sequence ID" value="XM_008788668.4"/>
</dbReference>
<dbReference type="AlphaFoldDB" id="A0A8B7BWN1"/>
<dbReference type="PANTHER" id="PTHR34567:SF3">
    <property type="entry name" value="FK506-BINDING-LIKE PROTEIN"/>
    <property type="match status" value="1"/>
</dbReference>
<feature type="region of interest" description="Disordered" evidence="1">
    <location>
        <begin position="1"/>
        <end position="44"/>
    </location>
</feature>
<reference evidence="2" key="1">
    <citation type="journal article" date="2019" name="Nat. Commun.">
        <title>Genome-wide association mapping of date palm fruit traits.</title>
        <authorList>
            <person name="Hazzouri K.M."/>
            <person name="Gros-Balthazard M."/>
            <person name="Flowers J.M."/>
            <person name="Copetti D."/>
            <person name="Lemansour A."/>
            <person name="Lebrun M."/>
            <person name="Masmoudi K."/>
            <person name="Ferrand S."/>
            <person name="Dhar M.I."/>
            <person name="Fresquez Z.A."/>
            <person name="Rosas U."/>
            <person name="Zhang J."/>
            <person name="Talag J."/>
            <person name="Lee S."/>
            <person name="Kudrna D."/>
            <person name="Powell R.F."/>
            <person name="Leitch I.J."/>
            <person name="Krueger R.R."/>
            <person name="Wing R.A."/>
            <person name="Amiri K.M.A."/>
            <person name="Purugganan M.D."/>
        </authorList>
    </citation>
    <scope>NUCLEOTIDE SEQUENCE [LARGE SCALE GENOMIC DNA]</scope>
    <source>
        <strain evidence="2">cv. Khalas</strain>
    </source>
</reference>
<gene>
    <name evidence="3" type="primary">LOC103705071</name>
</gene>
<evidence type="ECO:0000256" key="1">
    <source>
        <dbReference type="SAM" id="MobiDB-lite"/>
    </source>
</evidence>
<protein>
    <submittedName>
        <fullName evidence="3">Uncharacterized protein LOC103705071 isoform X1</fullName>
    </submittedName>
</protein>
<feature type="region of interest" description="Disordered" evidence="1">
    <location>
        <begin position="254"/>
        <end position="279"/>
    </location>
</feature>
<keyword evidence="2" id="KW-1185">Reference proteome</keyword>